<dbReference type="GO" id="GO:0005737">
    <property type="term" value="C:cytoplasm"/>
    <property type="evidence" value="ECO:0007669"/>
    <property type="project" value="UniProtKB-SubCell"/>
</dbReference>
<dbReference type="Gene3D" id="1.20.58.220">
    <property type="entry name" value="Phosphate transport system protein phou homolog 2, domain 2"/>
    <property type="match status" value="1"/>
</dbReference>
<dbReference type="AlphaFoldDB" id="A0A269PDA2"/>
<dbReference type="GO" id="GO:0045936">
    <property type="term" value="P:negative regulation of phosphate metabolic process"/>
    <property type="evidence" value="ECO:0007669"/>
    <property type="project" value="InterPro"/>
</dbReference>
<dbReference type="PANTHER" id="PTHR42930:SF3">
    <property type="entry name" value="PHOSPHATE-SPECIFIC TRANSPORT SYSTEM ACCESSORY PROTEIN PHOU"/>
    <property type="match status" value="1"/>
</dbReference>
<comment type="caution">
    <text evidence="8">The sequence shown here is derived from an EMBL/GenBank/DDBJ whole genome shotgun (WGS) entry which is preliminary data.</text>
</comment>
<keyword evidence="6" id="KW-0592">Phosphate transport</keyword>
<dbReference type="RefSeq" id="WP_095278734.1">
    <property type="nucleotide sequence ID" value="NZ_CP047655.1"/>
</dbReference>
<dbReference type="SUPFAM" id="SSF109755">
    <property type="entry name" value="PhoU-like"/>
    <property type="match status" value="1"/>
</dbReference>
<keyword evidence="4" id="KW-0813">Transport</keyword>
<comment type="subunit">
    <text evidence="3">Homodimer.</text>
</comment>
<evidence type="ECO:0000256" key="1">
    <source>
        <dbReference type="ARBA" id="ARBA00004496"/>
    </source>
</evidence>
<gene>
    <name evidence="8" type="ORF">CIG21_09935</name>
</gene>
<sequence length="240" mass="27364">MRTAYREHLEAFNADLLEMCDRVRAAMAQASEALLRQSLEGAEDTLSQVDALRELKTRCEERGMSLLALESPVASDLRQVLSSIYIVENLSRMSSLAMHVATLTRARHPDAVVPGPLAGFMEEMARLSDAMVAQTRELLLHPDAECAAQLHTIDEDMDDMKAYLLNLVTAPEWEYSNREAVDVAMVVRYYERFADRCVNVGNRIVFLVTGLQPEQYREQRDGDYDLKEKFATIERRFTRK</sequence>
<dbReference type="PANTHER" id="PTHR42930">
    <property type="entry name" value="PHOSPHATE-SPECIFIC TRANSPORT SYSTEM ACCESSORY PROTEIN PHOU"/>
    <property type="match status" value="1"/>
</dbReference>
<evidence type="ECO:0000256" key="2">
    <source>
        <dbReference type="ARBA" id="ARBA00008107"/>
    </source>
</evidence>
<dbReference type="EMBL" id="NQMQ01000022">
    <property type="protein sequence ID" value="PAJ68814.1"/>
    <property type="molecule type" value="Genomic_DNA"/>
</dbReference>
<comment type="similarity">
    <text evidence="2">Belongs to the PhoU family.</text>
</comment>
<evidence type="ECO:0000256" key="6">
    <source>
        <dbReference type="ARBA" id="ARBA00022592"/>
    </source>
</evidence>
<feature type="domain" description="PhoU" evidence="7">
    <location>
        <begin position="16"/>
        <end position="103"/>
    </location>
</feature>
<feature type="domain" description="PhoU" evidence="7">
    <location>
        <begin position="122"/>
        <end position="203"/>
    </location>
</feature>
<name>A0A269PDA2_9CORY</name>
<reference evidence="8 9" key="1">
    <citation type="submission" date="2017-08" db="EMBL/GenBank/DDBJ databases">
        <authorList>
            <person name="de Groot N.N."/>
        </authorList>
    </citation>
    <scope>NUCLEOTIDE SEQUENCE [LARGE SCALE GENOMIC DNA]</scope>
    <source>
        <strain evidence="8 9">NBT06-6</strain>
    </source>
</reference>
<evidence type="ECO:0000313" key="8">
    <source>
        <dbReference type="EMBL" id="PAJ68814.1"/>
    </source>
</evidence>
<dbReference type="FunFam" id="1.20.58.220:FF:000004">
    <property type="entry name" value="Phosphate-specific transport system accessory protein PhoU"/>
    <property type="match status" value="1"/>
</dbReference>
<dbReference type="InterPro" id="IPR028366">
    <property type="entry name" value="PhoU"/>
</dbReference>
<organism evidence="8 9">
    <name type="scientific">Corynebacterium hadale</name>
    <dbReference type="NCBI Taxonomy" id="2026255"/>
    <lineage>
        <taxon>Bacteria</taxon>
        <taxon>Bacillati</taxon>
        <taxon>Actinomycetota</taxon>
        <taxon>Actinomycetes</taxon>
        <taxon>Mycobacteriales</taxon>
        <taxon>Corynebacteriaceae</taxon>
        <taxon>Corynebacterium</taxon>
    </lineage>
</organism>
<evidence type="ECO:0000259" key="7">
    <source>
        <dbReference type="Pfam" id="PF01895"/>
    </source>
</evidence>
<comment type="subcellular location">
    <subcellularLocation>
        <location evidence="1">Cytoplasm</location>
    </subcellularLocation>
</comment>
<dbReference type="Pfam" id="PF01895">
    <property type="entry name" value="PhoU"/>
    <property type="match status" value="2"/>
</dbReference>
<accession>A0A269PDA2</accession>
<dbReference type="InterPro" id="IPR026022">
    <property type="entry name" value="PhoU_dom"/>
</dbReference>
<evidence type="ECO:0000256" key="4">
    <source>
        <dbReference type="ARBA" id="ARBA00022448"/>
    </source>
</evidence>
<dbReference type="GO" id="GO:0006817">
    <property type="term" value="P:phosphate ion transport"/>
    <property type="evidence" value="ECO:0007669"/>
    <property type="project" value="UniProtKB-KW"/>
</dbReference>
<evidence type="ECO:0000256" key="3">
    <source>
        <dbReference type="ARBA" id="ARBA00011738"/>
    </source>
</evidence>
<protein>
    <submittedName>
        <fullName evidence="8">PhoU family transcriptional regulator</fullName>
    </submittedName>
</protein>
<evidence type="ECO:0000313" key="9">
    <source>
        <dbReference type="Proteomes" id="UP000215771"/>
    </source>
</evidence>
<keyword evidence="5" id="KW-0963">Cytoplasm</keyword>
<dbReference type="Proteomes" id="UP000215771">
    <property type="component" value="Unassembled WGS sequence"/>
</dbReference>
<evidence type="ECO:0000256" key="5">
    <source>
        <dbReference type="ARBA" id="ARBA00022490"/>
    </source>
</evidence>
<dbReference type="InterPro" id="IPR038078">
    <property type="entry name" value="PhoU-like_sf"/>
</dbReference>
<proteinExistence type="inferred from homology"/>
<dbReference type="GO" id="GO:0030643">
    <property type="term" value="P:intracellular phosphate ion homeostasis"/>
    <property type="evidence" value="ECO:0007669"/>
    <property type="project" value="InterPro"/>
</dbReference>